<organism evidence="1 2">
    <name type="scientific">Sunxiuqinia dokdonensis</name>
    <dbReference type="NCBI Taxonomy" id="1409788"/>
    <lineage>
        <taxon>Bacteria</taxon>
        <taxon>Pseudomonadati</taxon>
        <taxon>Bacteroidota</taxon>
        <taxon>Bacteroidia</taxon>
        <taxon>Marinilabiliales</taxon>
        <taxon>Prolixibacteraceae</taxon>
        <taxon>Sunxiuqinia</taxon>
    </lineage>
</organism>
<dbReference type="Proteomes" id="UP000036958">
    <property type="component" value="Unassembled WGS sequence"/>
</dbReference>
<accession>A0A0L8VEZ6</accession>
<evidence type="ECO:0000313" key="2">
    <source>
        <dbReference type="Proteomes" id="UP000036958"/>
    </source>
</evidence>
<comment type="caution">
    <text evidence="1">The sequence shown here is derived from an EMBL/GenBank/DDBJ whole genome shotgun (WGS) entry which is preliminary data.</text>
</comment>
<dbReference type="EMBL" id="LGIA01000014">
    <property type="protein sequence ID" value="KOH46928.1"/>
    <property type="molecule type" value="Genomic_DNA"/>
</dbReference>
<proteinExistence type="predicted"/>
<keyword evidence="2" id="KW-1185">Reference proteome</keyword>
<protein>
    <submittedName>
        <fullName evidence="1">Uncharacterized protein</fullName>
    </submittedName>
</protein>
<sequence>MQFLNFHKYIGPPWMIHELEEEDEGEKGYLVSLSKFIFNSFIY</sequence>
<reference evidence="2" key="1">
    <citation type="submission" date="2015-07" db="EMBL/GenBank/DDBJ databases">
        <title>Genome sequencing of Sunxiuqinia dokdonensis strain SK.</title>
        <authorList>
            <person name="Ahn S."/>
            <person name="Kim B.-C."/>
        </authorList>
    </citation>
    <scope>NUCLEOTIDE SEQUENCE [LARGE SCALE GENOMIC DNA]</scope>
    <source>
        <strain evidence="2">SK</strain>
    </source>
</reference>
<gene>
    <name evidence="1" type="ORF">NC99_03280</name>
</gene>
<evidence type="ECO:0000313" key="1">
    <source>
        <dbReference type="EMBL" id="KOH46928.1"/>
    </source>
</evidence>
<name>A0A0L8VEZ6_9BACT</name>
<dbReference type="AlphaFoldDB" id="A0A0L8VEZ6"/>